<sequence>MRILFLMPYCPAPANSGNKNLTFNLLKYVTNHASCDLVMLVEEGENQETVRAKVTKEFPQTANIWIFSKDHGSRSLWKRLQAILQGYHPAIGRYSSQKLEIWLTQHMENNSYDLIHIDMFYMVQYVKFLQSLPTLLISSDAYSMASISARLASKNWLKKLSFWIQEILLKNYEINEYSKIDTVCLVSEIDRKYLSALSPRLSLKKIGIAVGEEYTINKPRSFPISDKSHPNILCAGVISISHIAVGFVEFLDNCYSEIASKFPGITFTILGKNPDRKLMDRLQEFPLVKYIEYVEDYASFLQQDWVYIYPQRCGSGLQTKVQQAMAVGLPVIGFPQAFGGFEVDNGKQGYVCHSTEEMTERVIELLSDRHLRETIGNAAAEYIRESFSIEKIGSEMLNTYSETMSRHSTLVPL</sequence>
<keyword evidence="2" id="KW-1185">Reference proteome</keyword>
<reference evidence="1" key="1">
    <citation type="submission" date="2022-06" db="EMBL/GenBank/DDBJ databases">
        <title>Nostosin G and Spiroidesin B from the Cyanobacterium Dolichospermum sp. NIES-1697.</title>
        <authorList>
            <person name="Phan C.-S."/>
            <person name="Mehjabin J.J."/>
            <person name="Anas A.R.J."/>
            <person name="Hayasaka M."/>
            <person name="Onoki R."/>
            <person name="Wang J."/>
            <person name="Umezawa T."/>
            <person name="Washio K."/>
            <person name="Morikawa M."/>
            <person name="Okino T."/>
        </authorList>
    </citation>
    <scope>NUCLEOTIDE SEQUENCE</scope>
    <source>
        <strain evidence="1">NIES-1697</strain>
    </source>
</reference>
<dbReference type="RefSeq" id="WP_257120510.1">
    <property type="nucleotide sequence ID" value="NZ_CP099464.1"/>
</dbReference>
<dbReference type="Pfam" id="PF13692">
    <property type="entry name" value="Glyco_trans_1_4"/>
    <property type="match status" value="1"/>
</dbReference>
<name>A0ABY5LPU6_9CYAN</name>
<protein>
    <submittedName>
        <fullName evidence="1">Glycosyltransferase family 4 protein</fullName>
    </submittedName>
</protein>
<dbReference type="Proteomes" id="UP001057561">
    <property type="component" value="Chromosome"/>
</dbReference>
<evidence type="ECO:0000313" key="1">
    <source>
        <dbReference type="EMBL" id="UUO13750.1"/>
    </source>
</evidence>
<proteinExistence type="predicted"/>
<evidence type="ECO:0000313" key="2">
    <source>
        <dbReference type="Proteomes" id="UP001057561"/>
    </source>
</evidence>
<gene>
    <name evidence="1" type="ORF">NG743_16980</name>
</gene>
<dbReference type="EMBL" id="CP099464">
    <property type="protein sequence ID" value="UUO13750.1"/>
    <property type="molecule type" value="Genomic_DNA"/>
</dbReference>
<dbReference type="PANTHER" id="PTHR12526:SF630">
    <property type="entry name" value="GLYCOSYLTRANSFERASE"/>
    <property type="match status" value="1"/>
</dbReference>
<dbReference type="PANTHER" id="PTHR12526">
    <property type="entry name" value="GLYCOSYLTRANSFERASE"/>
    <property type="match status" value="1"/>
</dbReference>
<organism evidence="1 2">
    <name type="scientific">Dolichospermum heterosporum TAC447</name>
    <dbReference type="NCBI Taxonomy" id="747523"/>
    <lineage>
        <taxon>Bacteria</taxon>
        <taxon>Bacillati</taxon>
        <taxon>Cyanobacteriota</taxon>
        <taxon>Cyanophyceae</taxon>
        <taxon>Nostocales</taxon>
        <taxon>Aphanizomenonaceae</taxon>
        <taxon>Dolichospermum</taxon>
        <taxon>Dolichospermum heterosporum</taxon>
    </lineage>
</organism>
<dbReference type="Gene3D" id="3.40.50.2000">
    <property type="entry name" value="Glycogen Phosphorylase B"/>
    <property type="match status" value="2"/>
</dbReference>
<dbReference type="CDD" id="cd03801">
    <property type="entry name" value="GT4_PimA-like"/>
    <property type="match status" value="1"/>
</dbReference>
<dbReference type="SUPFAM" id="SSF53756">
    <property type="entry name" value="UDP-Glycosyltransferase/glycogen phosphorylase"/>
    <property type="match status" value="1"/>
</dbReference>
<accession>A0ABY5LPU6</accession>